<dbReference type="FunFam" id="2.40.30.10:FF:000020">
    <property type="entry name" value="Translation elongation factor EF-1"/>
    <property type="match status" value="1"/>
</dbReference>
<comment type="subcellular location">
    <subcellularLocation>
        <location evidence="1">Cytoplasm</location>
    </subcellularLocation>
</comment>
<dbReference type="Pfam" id="PF22594">
    <property type="entry name" value="GTP-eEF1A_C"/>
    <property type="match status" value="1"/>
</dbReference>
<dbReference type="EnsemblMetazoa" id="SMAR009151-RA">
    <property type="protein sequence ID" value="SMAR009151-PA"/>
    <property type="gene ID" value="SMAR009151"/>
</dbReference>
<comment type="similarity">
    <text evidence="2">Belongs to the TRAFAC class translation factor GTPase superfamily. Classic translation factor GTPase family. EF-Tu/EF-1A subfamily.</text>
</comment>
<evidence type="ECO:0000313" key="13">
    <source>
        <dbReference type="EnsemblMetazoa" id="SMAR009151-PA"/>
    </source>
</evidence>
<protein>
    <recommendedName>
        <fullName evidence="12">Tr-type G domain-containing protein</fullName>
    </recommendedName>
</protein>
<evidence type="ECO:0000256" key="5">
    <source>
        <dbReference type="ARBA" id="ARBA00022741"/>
    </source>
</evidence>
<evidence type="ECO:0000256" key="1">
    <source>
        <dbReference type="ARBA" id="ARBA00004496"/>
    </source>
</evidence>
<dbReference type="Gene3D" id="2.40.30.10">
    <property type="entry name" value="Translation factors"/>
    <property type="match status" value="2"/>
</dbReference>
<accession>T1J683</accession>
<dbReference type="InterPro" id="IPR004161">
    <property type="entry name" value="EFTu-like_2"/>
</dbReference>
<comment type="catalytic activity">
    <reaction evidence="10">
        <text>GTP + H2O = GDP + phosphate + H(+)</text>
        <dbReference type="Rhea" id="RHEA:19669"/>
        <dbReference type="ChEBI" id="CHEBI:15377"/>
        <dbReference type="ChEBI" id="CHEBI:15378"/>
        <dbReference type="ChEBI" id="CHEBI:37565"/>
        <dbReference type="ChEBI" id="CHEBI:43474"/>
        <dbReference type="ChEBI" id="CHEBI:58189"/>
    </reaction>
    <physiologicalReaction direction="left-to-right" evidence="10">
        <dbReference type="Rhea" id="RHEA:19670"/>
    </physiologicalReaction>
</comment>
<dbReference type="CDD" id="cd01883">
    <property type="entry name" value="EF1_alpha"/>
    <property type="match status" value="1"/>
</dbReference>
<keyword evidence="14" id="KW-1185">Reference proteome</keyword>
<reference evidence="13" key="2">
    <citation type="submission" date="2015-02" db="UniProtKB">
        <authorList>
            <consortium name="EnsemblMetazoa"/>
        </authorList>
    </citation>
    <scope>IDENTIFICATION</scope>
</reference>
<evidence type="ECO:0000256" key="4">
    <source>
        <dbReference type="ARBA" id="ARBA00022553"/>
    </source>
</evidence>
<dbReference type="InterPro" id="IPR054696">
    <property type="entry name" value="GTP-eEF1A_C"/>
</dbReference>
<feature type="compositionally biased region" description="Polar residues" evidence="11">
    <location>
        <begin position="338"/>
        <end position="348"/>
    </location>
</feature>
<evidence type="ECO:0000256" key="3">
    <source>
        <dbReference type="ARBA" id="ARBA00022490"/>
    </source>
</evidence>
<keyword evidence="5" id="KW-0547">Nucleotide-binding</keyword>
<dbReference type="SUPFAM" id="SSF50447">
    <property type="entry name" value="Translation proteins"/>
    <property type="match status" value="1"/>
</dbReference>
<keyword evidence="7" id="KW-0810">Translation regulation</keyword>
<dbReference type="eggNOG" id="KOG0458">
    <property type="taxonomic scope" value="Eukaryota"/>
</dbReference>
<dbReference type="Pfam" id="PF00009">
    <property type="entry name" value="GTP_EFTU"/>
    <property type="match status" value="1"/>
</dbReference>
<dbReference type="STRING" id="126957.T1J683"/>
<evidence type="ECO:0000256" key="8">
    <source>
        <dbReference type="ARBA" id="ARBA00022917"/>
    </source>
</evidence>
<dbReference type="OMA" id="MSCMESI"/>
<dbReference type="GO" id="GO:0005525">
    <property type="term" value="F:GTP binding"/>
    <property type="evidence" value="ECO:0007669"/>
    <property type="project" value="UniProtKB-KW"/>
</dbReference>
<dbReference type="AlphaFoldDB" id="T1J683"/>
<dbReference type="FunFam" id="2.40.30.10:FF:000035">
    <property type="entry name" value="HBS1-like translational GTPase"/>
    <property type="match status" value="1"/>
</dbReference>
<dbReference type="InterPro" id="IPR015033">
    <property type="entry name" value="HBS1-like_N"/>
</dbReference>
<sequence>MSRHRNIRKMNYDEECDIDEVYGRSVEDDYCISPNTAAEFMYDRTAKNYSFSNYLTGENDDIPEEEAELPRIEDKRPLSDLDKARLQSCLEEIYNVVGDSIPVNIVKEAIIDNEFDVEKSLDKILSDNSKDEPKPQRIRRERTRKDQSLNLSLSSLIRRQENSDNRSTTGVTREKCASSAGVGPTLTDLAKQNLARPAFSLSNLIANCKSANSNDLTYSSSGSTSLMDLARQNRSSRMNLAENRSDKPTFRFETTKMSDEFENPSENRSDKAIFQFKTTKMPLNRTDKPIFKFTTDEIDFSKENRWEKSSLQVEDDMLDLSHALKVQRLSESEEDSGIGTQDATDSSPCYSIDETYPKHFILPSNPALEAPPSLFARIICLKLRPPPEPNPVSTVSHLTGRVVPFDFSCPSPNDLVNERNIESASTVVEMEKVFVQPEVVKAVKENRKIDVDAEYAKERASSKDVINMVVIGHVDAGKSTLMGHLLFLVGAVSQKLMHKYRQESKKIGKTSNRGITMDVGQFKFETERKIITLLDAPGHKDFIPNMITGAAQADAAILVVDATKGEFETGFESGGQTREHALLVRSLGVSQLVVVVNKLDTVEWSENRFAEIVKKIGHFLKQVGYKESDIEYIPCSGLTGSNLKDPPTEDAAKWYHGRTLLQQIDNFKSPERPMSKPFRMSVGDIFKGQLSGFCVSGRIETGYISSGDRVLVMPQGETAHVKGICIDDAAVNGAFAGDQVTLSIANMDMANVTTGSIMCSLAQPIRASSVIQARIVIFNIDVPITKGFPVVFHYQTLSEPAVVRKLLSQLHRNTGEVVKNKPRCLVKNSSAMIEIEVGRPVCVELYKDFKELGRFMLRSKGSTIAAGLVTMIL</sequence>
<evidence type="ECO:0000256" key="9">
    <source>
        <dbReference type="ARBA" id="ARBA00023134"/>
    </source>
</evidence>
<dbReference type="CDD" id="cd16267">
    <property type="entry name" value="HBS1-like_II"/>
    <property type="match status" value="1"/>
</dbReference>
<dbReference type="SUPFAM" id="SSF109732">
    <property type="entry name" value="HBS1-like domain"/>
    <property type="match status" value="1"/>
</dbReference>
<dbReference type="FunFam" id="3.40.50.300:FF:000204">
    <property type="entry name" value="Translation elongation factor Tu"/>
    <property type="match status" value="1"/>
</dbReference>
<dbReference type="GO" id="GO:0006412">
    <property type="term" value="P:translation"/>
    <property type="evidence" value="ECO:0007669"/>
    <property type="project" value="UniProtKB-KW"/>
</dbReference>
<dbReference type="InterPro" id="IPR050100">
    <property type="entry name" value="TRAFAC_GTPase_members"/>
</dbReference>
<organism evidence="13 14">
    <name type="scientific">Strigamia maritima</name>
    <name type="common">European centipede</name>
    <name type="synonym">Geophilus maritimus</name>
    <dbReference type="NCBI Taxonomy" id="126957"/>
    <lineage>
        <taxon>Eukaryota</taxon>
        <taxon>Metazoa</taxon>
        <taxon>Ecdysozoa</taxon>
        <taxon>Arthropoda</taxon>
        <taxon>Myriapoda</taxon>
        <taxon>Chilopoda</taxon>
        <taxon>Pleurostigmophora</taxon>
        <taxon>Geophilomorpha</taxon>
        <taxon>Linotaeniidae</taxon>
        <taxon>Strigamia</taxon>
    </lineage>
</organism>
<dbReference type="Proteomes" id="UP000014500">
    <property type="component" value="Unassembled WGS sequence"/>
</dbReference>
<dbReference type="Pfam" id="PF03144">
    <property type="entry name" value="GTP_EFTU_D2"/>
    <property type="match status" value="1"/>
</dbReference>
<dbReference type="PROSITE" id="PS51722">
    <property type="entry name" value="G_TR_2"/>
    <property type="match status" value="1"/>
</dbReference>
<feature type="domain" description="Tr-type G" evidence="12">
    <location>
        <begin position="463"/>
        <end position="674"/>
    </location>
</feature>
<dbReference type="GO" id="GO:0006417">
    <property type="term" value="P:regulation of translation"/>
    <property type="evidence" value="ECO:0007669"/>
    <property type="project" value="UniProtKB-KW"/>
</dbReference>
<evidence type="ECO:0000256" key="11">
    <source>
        <dbReference type="SAM" id="MobiDB-lite"/>
    </source>
</evidence>
<dbReference type="GO" id="GO:0003924">
    <property type="term" value="F:GTPase activity"/>
    <property type="evidence" value="ECO:0007669"/>
    <property type="project" value="InterPro"/>
</dbReference>
<dbReference type="SUPFAM" id="SSF52540">
    <property type="entry name" value="P-loop containing nucleoside triphosphate hydrolases"/>
    <property type="match status" value="1"/>
</dbReference>
<evidence type="ECO:0000256" key="6">
    <source>
        <dbReference type="ARBA" id="ARBA00022801"/>
    </source>
</evidence>
<dbReference type="SUPFAM" id="SSF50465">
    <property type="entry name" value="EF-Tu/eEF-1alpha/eIF2-gamma C-terminal domain"/>
    <property type="match status" value="1"/>
</dbReference>
<keyword evidence="4" id="KW-0597">Phosphoprotein</keyword>
<proteinExistence type="inferred from homology"/>
<keyword evidence="6" id="KW-0378">Hydrolase</keyword>
<evidence type="ECO:0000259" key="12">
    <source>
        <dbReference type="PROSITE" id="PS51722"/>
    </source>
</evidence>
<dbReference type="InterPro" id="IPR027417">
    <property type="entry name" value="P-loop_NTPase"/>
</dbReference>
<feature type="compositionally biased region" description="Basic and acidic residues" evidence="11">
    <location>
        <begin position="126"/>
        <end position="135"/>
    </location>
</feature>
<keyword evidence="8" id="KW-0648">Protein biosynthesis</keyword>
<evidence type="ECO:0000256" key="2">
    <source>
        <dbReference type="ARBA" id="ARBA00007249"/>
    </source>
</evidence>
<dbReference type="InterPro" id="IPR000795">
    <property type="entry name" value="T_Tr_GTP-bd_dom"/>
</dbReference>
<dbReference type="HOGENOM" id="CLU_007265_3_6_1"/>
<dbReference type="PRINTS" id="PR00315">
    <property type="entry name" value="ELONGATNFCT"/>
</dbReference>
<dbReference type="PhylomeDB" id="T1J683"/>
<dbReference type="CDD" id="cd04093">
    <property type="entry name" value="HBS1_C_III"/>
    <property type="match status" value="1"/>
</dbReference>
<keyword evidence="9" id="KW-0342">GTP-binding</keyword>
<dbReference type="GO" id="GO:0005737">
    <property type="term" value="C:cytoplasm"/>
    <property type="evidence" value="ECO:0007669"/>
    <property type="project" value="UniProtKB-SubCell"/>
</dbReference>
<dbReference type="EMBL" id="JH431873">
    <property type="status" value="NOT_ANNOTATED_CDS"/>
    <property type="molecule type" value="Genomic_DNA"/>
</dbReference>
<dbReference type="Gene3D" id="3.40.50.300">
    <property type="entry name" value="P-loop containing nucleotide triphosphate hydrolases"/>
    <property type="match status" value="1"/>
</dbReference>
<dbReference type="InterPro" id="IPR009001">
    <property type="entry name" value="Transl_elong_EF1A/Init_IF2_C"/>
</dbReference>
<evidence type="ECO:0000256" key="10">
    <source>
        <dbReference type="ARBA" id="ARBA00049117"/>
    </source>
</evidence>
<keyword evidence="3" id="KW-0963">Cytoplasm</keyword>
<dbReference type="Pfam" id="PF08938">
    <property type="entry name" value="HBS1_N"/>
    <property type="match status" value="1"/>
</dbReference>
<feature type="region of interest" description="Disordered" evidence="11">
    <location>
        <begin position="329"/>
        <end position="348"/>
    </location>
</feature>
<evidence type="ECO:0000313" key="14">
    <source>
        <dbReference type="Proteomes" id="UP000014500"/>
    </source>
</evidence>
<feature type="region of interest" description="Disordered" evidence="11">
    <location>
        <begin position="126"/>
        <end position="183"/>
    </location>
</feature>
<dbReference type="Gene3D" id="1.10.8.10">
    <property type="entry name" value="DNA helicase RuvA subunit, C-terminal domain"/>
    <property type="match status" value="1"/>
</dbReference>
<reference evidence="14" key="1">
    <citation type="submission" date="2011-05" db="EMBL/GenBank/DDBJ databases">
        <authorList>
            <person name="Richards S.R."/>
            <person name="Qu J."/>
            <person name="Jiang H."/>
            <person name="Jhangiani S.N."/>
            <person name="Agravi P."/>
            <person name="Goodspeed R."/>
            <person name="Gross S."/>
            <person name="Mandapat C."/>
            <person name="Jackson L."/>
            <person name="Mathew T."/>
            <person name="Pu L."/>
            <person name="Thornton R."/>
            <person name="Saada N."/>
            <person name="Wilczek-Boney K.B."/>
            <person name="Lee S."/>
            <person name="Kovar C."/>
            <person name="Wu Y."/>
            <person name="Scherer S.E."/>
            <person name="Worley K.C."/>
            <person name="Muzny D.M."/>
            <person name="Gibbs R."/>
        </authorList>
    </citation>
    <scope>NUCLEOTIDE SEQUENCE</scope>
    <source>
        <strain evidence="14">Brora</strain>
    </source>
</reference>
<dbReference type="PANTHER" id="PTHR23115">
    <property type="entry name" value="TRANSLATION FACTOR"/>
    <property type="match status" value="1"/>
</dbReference>
<name>T1J683_STRMM</name>
<dbReference type="InterPro" id="IPR037189">
    <property type="entry name" value="HBS1-like_N_sf"/>
</dbReference>
<dbReference type="InterPro" id="IPR009000">
    <property type="entry name" value="Transl_B-barrel_sf"/>
</dbReference>
<evidence type="ECO:0000256" key="7">
    <source>
        <dbReference type="ARBA" id="ARBA00022845"/>
    </source>
</evidence>